<keyword evidence="1" id="KW-0472">Membrane</keyword>
<protein>
    <submittedName>
        <fullName evidence="2">Uncharacterized protein</fullName>
    </submittedName>
</protein>
<keyword evidence="1" id="KW-0812">Transmembrane</keyword>
<accession>A0A8S5SVL9</accession>
<reference evidence="2" key="1">
    <citation type="journal article" date="2021" name="Proc. Natl. Acad. Sci. U.S.A.">
        <title>A Catalog of Tens of Thousands of Viruses from Human Metagenomes Reveals Hidden Associations with Chronic Diseases.</title>
        <authorList>
            <person name="Tisza M.J."/>
            <person name="Buck C.B."/>
        </authorList>
    </citation>
    <scope>NUCLEOTIDE SEQUENCE</scope>
    <source>
        <strain evidence="2">CtHOG1</strain>
    </source>
</reference>
<evidence type="ECO:0000313" key="2">
    <source>
        <dbReference type="EMBL" id="DAF54968.1"/>
    </source>
</evidence>
<evidence type="ECO:0000256" key="1">
    <source>
        <dbReference type="SAM" id="Phobius"/>
    </source>
</evidence>
<dbReference type="EMBL" id="BK032683">
    <property type="protein sequence ID" value="DAF54968.1"/>
    <property type="molecule type" value="Genomic_DNA"/>
</dbReference>
<feature type="transmembrane region" description="Helical" evidence="1">
    <location>
        <begin position="12"/>
        <end position="28"/>
    </location>
</feature>
<keyword evidence="1" id="KW-1133">Transmembrane helix</keyword>
<proteinExistence type="predicted"/>
<sequence>MPFLHTCVGRHFFFGPFFLCAFFFRHAGKSSLSSL</sequence>
<organism evidence="2">
    <name type="scientific">Siphoviridae sp. ctHOG1</name>
    <dbReference type="NCBI Taxonomy" id="2827829"/>
    <lineage>
        <taxon>Viruses</taxon>
        <taxon>Duplodnaviria</taxon>
        <taxon>Heunggongvirae</taxon>
        <taxon>Uroviricota</taxon>
        <taxon>Caudoviricetes</taxon>
    </lineage>
</organism>
<name>A0A8S5SVL9_9CAUD</name>